<dbReference type="GO" id="GO:0003677">
    <property type="term" value="F:DNA binding"/>
    <property type="evidence" value="ECO:0007669"/>
    <property type="project" value="UniProtKB-KW"/>
</dbReference>
<dbReference type="Pfam" id="PF04297">
    <property type="entry name" value="UPF0122"/>
    <property type="match status" value="1"/>
</dbReference>
<dbReference type="HAMAP" id="MF_00245">
    <property type="entry name" value="UPF0122"/>
    <property type="match status" value="1"/>
</dbReference>
<keyword evidence="4" id="KW-0238">DNA-binding</keyword>
<reference evidence="4" key="1">
    <citation type="submission" date="2022-02" db="EMBL/GenBank/DDBJ databases">
        <authorList>
            <person name="Leng L."/>
        </authorList>
    </citation>
    <scope>NUCLEOTIDE SEQUENCE</scope>
    <source>
        <strain evidence="4">JI</strain>
    </source>
</reference>
<proteinExistence type="inferred from homology"/>
<comment type="similarity">
    <text evidence="1 3">Belongs to the UPF0122 family.</text>
</comment>
<comment type="function">
    <text evidence="2 3">Might take part in the signal recognition particle (SRP) pathway. This is inferred from the conservation of its genetic proximity to ftsY/ffh. May be a regulatory protein.</text>
</comment>
<evidence type="ECO:0000313" key="4">
    <source>
        <dbReference type="EMBL" id="MDF9407455.1"/>
    </source>
</evidence>
<dbReference type="Proteomes" id="UP001154312">
    <property type="component" value="Unassembled WGS sequence"/>
</dbReference>
<dbReference type="AlphaFoldDB" id="A0A9X4H0T0"/>
<comment type="caution">
    <text evidence="4">The sequence shown here is derived from an EMBL/GenBank/DDBJ whole genome shotgun (WGS) entry which is preliminary data.</text>
</comment>
<accession>A0A9X4H0T0</accession>
<dbReference type="SUPFAM" id="SSF88659">
    <property type="entry name" value="Sigma3 and sigma4 domains of RNA polymerase sigma factors"/>
    <property type="match status" value="1"/>
</dbReference>
<keyword evidence="5" id="KW-1185">Reference proteome</keyword>
<dbReference type="PANTHER" id="PTHR40083:SF1">
    <property type="entry name" value="UPF0122 PROTEIN YLXM"/>
    <property type="match status" value="1"/>
</dbReference>
<protein>
    <recommendedName>
        <fullName evidence="3">UPF0122 protein L7E55_03610</fullName>
    </recommendedName>
</protein>
<evidence type="ECO:0000256" key="2">
    <source>
        <dbReference type="ARBA" id="ARBA00024764"/>
    </source>
</evidence>
<dbReference type="EMBL" id="JAKOAV010000004">
    <property type="protein sequence ID" value="MDF9407455.1"/>
    <property type="molecule type" value="Genomic_DNA"/>
</dbReference>
<evidence type="ECO:0000256" key="3">
    <source>
        <dbReference type="HAMAP-Rule" id="MF_00245"/>
    </source>
</evidence>
<dbReference type="InterPro" id="IPR007394">
    <property type="entry name" value="UPF0122"/>
</dbReference>
<evidence type="ECO:0000313" key="5">
    <source>
        <dbReference type="Proteomes" id="UP001154312"/>
    </source>
</evidence>
<dbReference type="InterPro" id="IPR036388">
    <property type="entry name" value="WH-like_DNA-bd_sf"/>
</dbReference>
<dbReference type="InterPro" id="IPR054831">
    <property type="entry name" value="UPF0122_fam_protein"/>
</dbReference>
<evidence type="ECO:0000256" key="1">
    <source>
        <dbReference type="ARBA" id="ARBA00008720"/>
    </source>
</evidence>
<gene>
    <name evidence="4" type="ORF">L7E55_03610</name>
</gene>
<dbReference type="Gene3D" id="1.10.10.10">
    <property type="entry name" value="Winged helix-like DNA-binding domain superfamily/Winged helix DNA-binding domain"/>
    <property type="match status" value="1"/>
</dbReference>
<sequence length="118" mass="13424">MEKVAWINLLFDFYGQLLTDRQKNFTELYYGQNLSLGEIAGEFDVTRQAVHDTLKRAGQLLEEYEVKLGLVEKFLAERDKLLEAVSLLNEYKTTGEAGKVLHASEILNEILELSLSAD</sequence>
<organism evidence="4 5">
    <name type="scientific">Pelotomaculum isophthalicicum JI</name>
    <dbReference type="NCBI Taxonomy" id="947010"/>
    <lineage>
        <taxon>Bacteria</taxon>
        <taxon>Bacillati</taxon>
        <taxon>Bacillota</taxon>
        <taxon>Clostridia</taxon>
        <taxon>Eubacteriales</taxon>
        <taxon>Desulfotomaculaceae</taxon>
        <taxon>Pelotomaculum</taxon>
    </lineage>
</organism>
<dbReference type="InterPro" id="IPR013324">
    <property type="entry name" value="RNA_pol_sigma_r3/r4-like"/>
</dbReference>
<dbReference type="NCBIfam" id="NF045758">
    <property type="entry name" value="YlxM"/>
    <property type="match status" value="1"/>
</dbReference>
<dbReference type="PANTHER" id="PTHR40083">
    <property type="entry name" value="UPF0122 PROTEIN CBO2450/CLC_2298"/>
    <property type="match status" value="1"/>
</dbReference>
<name>A0A9X4H0T0_9FIRM</name>